<gene>
    <name evidence="2" type="ORF">KL86DES1_20754</name>
</gene>
<dbReference type="RefSeq" id="WP_179980311.1">
    <property type="nucleotide sequence ID" value="NZ_LT608333.1"/>
</dbReference>
<dbReference type="InterPro" id="IPR017853">
    <property type="entry name" value="GH"/>
</dbReference>
<dbReference type="Pfam" id="PF14488">
    <property type="entry name" value="DUF4434"/>
    <property type="match status" value="1"/>
</dbReference>
<sequence>MKKILQFFALISLIITLSVQDGRADAAKPVITGTFLQLWDVHATWTEERWQSLFAALRAIGVDEVVVQWTVDGATPTYASKYFTAPARLTLEKALRAARDQHIRVVLGLVHDQAYWEKIKRDPNHVRWYFRKLCTTSLAAAEELLRLDSGKNVVSGLYIPQEIDDQSWLEADRQAELLNFLKDLRAGLRILAPHLPVAVSGFSNGYAEPETLKKLWQRILTQSGIDRVLFQDGVGAHKLNVNEVSLFFGAVSQAAEKTGRVFTPVVEVFTQVDGAPVNQKAFRAVPAPLARIKKQLKIAGSVPHSGIMAFSLPEYCSPFGGEQAAVLYKAYKEAF</sequence>
<dbReference type="EMBL" id="FMJC01000002">
    <property type="protein sequence ID" value="SCM72649.1"/>
    <property type="molecule type" value="Genomic_DNA"/>
</dbReference>
<dbReference type="SUPFAM" id="SSF51445">
    <property type="entry name" value="(Trans)glycosidases"/>
    <property type="match status" value="1"/>
</dbReference>
<dbReference type="InterPro" id="IPR027849">
    <property type="entry name" value="DUF4434"/>
</dbReference>
<dbReference type="Gene3D" id="3.20.20.80">
    <property type="entry name" value="Glycosidases"/>
    <property type="match status" value="1"/>
</dbReference>
<reference evidence="2" key="1">
    <citation type="submission" date="2016-08" db="EMBL/GenBank/DDBJ databases">
        <authorList>
            <person name="Seilhamer J.J."/>
        </authorList>
    </citation>
    <scope>NUCLEOTIDE SEQUENCE</scope>
    <source>
        <strain evidence="2">86-1</strain>
    </source>
</reference>
<name>A0A212L5N0_9BACT</name>
<proteinExistence type="predicted"/>
<protein>
    <recommendedName>
        <fullName evidence="1">DUF4434 domain-containing protein</fullName>
    </recommendedName>
</protein>
<evidence type="ECO:0000259" key="1">
    <source>
        <dbReference type="Pfam" id="PF14488"/>
    </source>
</evidence>
<organism evidence="2">
    <name type="scientific">uncultured Desulfovibrio sp</name>
    <dbReference type="NCBI Taxonomy" id="167968"/>
    <lineage>
        <taxon>Bacteria</taxon>
        <taxon>Pseudomonadati</taxon>
        <taxon>Thermodesulfobacteriota</taxon>
        <taxon>Desulfovibrionia</taxon>
        <taxon>Desulfovibrionales</taxon>
        <taxon>Desulfovibrionaceae</taxon>
        <taxon>Desulfovibrio</taxon>
        <taxon>environmental samples</taxon>
    </lineage>
</organism>
<evidence type="ECO:0000313" key="2">
    <source>
        <dbReference type="EMBL" id="SCM72649.1"/>
    </source>
</evidence>
<accession>A0A212L5N0</accession>
<feature type="domain" description="DUF4434" evidence="1">
    <location>
        <begin position="31"/>
        <end position="318"/>
    </location>
</feature>
<dbReference type="AlphaFoldDB" id="A0A212L5N0"/>